<dbReference type="InterPro" id="IPR007324">
    <property type="entry name" value="Sugar-bd_dom_put"/>
</dbReference>
<comment type="similarity">
    <text evidence="1">Belongs to the SorC transcriptional regulatory family.</text>
</comment>
<evidence type="ECO:0000256" key="3">
    <source>
        <dbReference type="ARBA" id="ARBA00023125"/>
    </source>
</evidence>
<keyword evidence="3" id="KW-0238">DNA-binding</keyword>
<dbReference type="GO" id="GO:0030246">
    <property type="term" value="F:carbohydrate binding"/>
    <property type="evidence" value="ECO:0007669"/>
    <property type="project" value="InterPro"/>
</dbReference>
<keyword evidence="4" id="KW-0804">Transcription</keyword>
<keyword evidence="2" id="KW-0805">Transcription regulation</keyword>
<evidence type="ECO:0000313" key="6">
    <source>
        <dbReference type="EMBL" id="MPM01568.1"/>
    </source>
</evidence>
<protein>
    <submittedName>
        <fullName evidence="6">Deoxyribonucleoside regulator</fullName>
    </submittedName>
</protein>
<dbReference type="Pfam" id="PF04198">
    <property type="entry name" value="Sugar-bind"/>
    <property type="match status" value="1"/>
</dbReference>
<dbReference type="Gene3D" id="1.10.10.10">
    <property type="entry name" value="Winged helix-like DNA-binding domain superfamily/Winged helix DNA-binding domain"/>
    <property type="match status" value="1"/>
</dbReference>
<dbReference type="GO" id="GO:0003677">
    <property type="term" value="F:DNA binding"/>
    <property type="evidence" value="ECO:0007669"/>
    <property type="project" value="UniProtKB-KW"/>
</dbReference>
<accession>A0A644WDI6</accession>
<dbReference type="InterPro" id="IPR051054">
    <property type="entry name" value="SorC_transcr_regulators"/>
</dbReference>
<gene>
    <name evidence="6" type="primary">deoR_5</name>
    <name evidence="6" type="ORF">SDC9_47808</name>
</gene>
<evidence type="ECO:0000256" key="1">
    <source>
        <dbReference type="ARBA" id="ARBA00010466"/>
    </source>
</evidence>
<dbReference type="SUPFAM" id="SSF100950">
    <property type="entry name" value="NagB/RpiA/CoA transferase-like"/>
    <property type="match status" value="1"/>
</dbReference>
<dbReference type="EMBL" id="VSSQ01000805">
    <property type="protein sequence ID" value="MPM01568.1"/>
    <property type="molecule type" value="Genomic_DNA"/>
</dbReference>
<dbReference type="InterPro" id="IPR037171">
    <property type="entry name" value="NagB/RpiA_transferase-like"/>
</dbReference>
<evidence type="ECO:0000259" key="5">
    <source>
        <dbReference type="Pfam" id="PF04198"/>
    </source>
</evidence>
<evidence type="ECO:0000256" key="4">
    <source>
        <dbReference type="ARBA" id="ARBA00023163"/>
    </source>
</evidence>
<sequence length="318" mass="35768">MNAEERHLFSIDVAKMYYVDGKSQEYISDVTGMSRSNISRILQKCVEDGIVEIIVHDVISQAPHTAHKIQQAFNLKNVIIVPSGYNFDRTNRYIGERLSMFLMSVLRDEMLLGVARGRAFYYTAKNILNKQNVRVDVVQLQGAVSPLVTVDESSSLISLFASKLNGKGYVMNVPLMVKSKQTKEALMSSDILSTIIQKYQRLNAAIFLIERPRLHYNDHSRQEWLTRADILQLSDVDVVASVCGHYYNGQGVSCNVGINDRTLSINPELLRSIEYSIGVAIDRHSLAATLSILKSGLMNVLVIDENLASEFDAYIERM</sequence>
<comment type="caution">
    <text evidence="6">The sequence shown here is derived from an EMBL/GenBank/DDBJ whole genome shotgun (WGS) entry which is preliminary data.</text>
</comment>
<dbReference type="AlphaFoldDB" id="A0A644WDI6"/>
<feature type="domain" description="Sugar-binding" evidence="5">
    <location>
        <begin position="66"/>
        <end position="309"/>
    </location>
</feature>
<evidence type="ECO:0000256" key="2">
    <source>
        <dbReference type="ARBA" id="ARBA00023015"/>
    </source>
</evidence>
<dbReference type="Gene3D" id="3.40.50.1360">
    <property type="match status" value="1"/>
</dbReference>
<dbReference type="PANTHER" id="PTHR34294:SF1">
    <property type="entry name" value="TRANSCRIPTIONAL REGULATOR LSRR"/>
    <property type="match status" value="1"/>
</dbReference>
<dbReference type="InterPro" id="IPR036388">
    <property type="entry name" value="WH-like_DNA-bd_sf"/>
</dbReference>
<reference evidence="6" key="1">
    <citation type="submission" date="2019-08" db="EMBL/GenBank/DDBJ databases">
        <authorList>
            <person name="Kucharzyk K."/>
            <person name="Murdoch R.W."/>
            <person name="Higgins S."/>
            <person name="Loffler F."/>
        </authorList>
    </citation>
    <scope>NUCLEOTIDE SEQUENCE</scope>
</reference>
<proteinExistence type="inferred from homology"/>
<dbReference type="PANTHER" id="PTHR34294">
    <property type="entry name" value="TRANSCRIPTIONAL REGULATOR-RELATED"/>
    <property type="match status" value="1"/>
</dbReference>
<organism evidence="6">
    <name type="scientific">bioreactor metagenome</name>
    <dbReference type="NCBI Taxonomy" id="1076179"/>
    <lineage>
        <taxon>unclassified sequences</taxon>
        <taxon>metagenomes</taxon>
        <taxon>ecological metagenomes</taxon>
    </lineage>
</organism>
<name>A0A644WDI6_9ZZZZ</name>